<feature type="transmembrane region" description="Helical" evidence="1">
    <location>
        <begin position="38"/>
        <end position="63"/>
    </location>
</feature>
<evidence type="ECO:0000256" key="1">
    <source>
        <dbReference type="SAM" id="Phobius"/>
    </source>
</evidence>
<dbReference type="EMBL" id="CP113361">
    <property type="protein sequence ID" value="WAI00551.1"/>
    <property type="molecule type" value="Genomic_DNA"/>
</dbReference>
<dbReference type="AlphaFoldDB" id="A0A9X9T7M5"/>
<protein>
    <submittedName>
        <fullName evidence="2">Uncharacterized protein</fullName>
    </submittedName>
</protein>
<dbReference type="Proteomes" id="UP001163096">
    <property type="component" value="Chromosome"/>
</dbReference>
<evidence type="ECO:0000313" key="3">
    <source>
        <dbReference type="Proteomes" id="UP001163096"/>
    </source>
</evidence>
<sequence>MTNTWRELLYPAEWGFRFAITALLVAIINSLSSIDYALLYYALWIGMAICFLLQLRITILALLGKIPTPGLSNA</sequence>
<keyword evidence="1" id="KW-1133">Transmembrane helix</keyword>
<dbReference type="GeneID" id="76835222"/>
<accession>A0A9X9T7M5</accession>
<keyword evidence="1" id="KW-0812">Transmembrane</keyword>
<dbReference type="RefSeq" id="WP_268185753.1">
    <property type="nucleotide sequence ID" value="NZ_CP113361.1"/>
</dbReference>
<evidence type="ECO:0000313" key="2">
    <source>
        <dbReference type="EMBL" id="WAI00551.1"/>
    </source>
</evidence>
<organism evidence="2 3">
    <name type="scientific">Methanogenium organophilum</name>
    <dbReference type="NCBI Taxonomy" id="2199"/>
    <lineage>
        <taxon>Archaea</taxon>
        <taxon>Methanobacteriati</taxon>
        <taxon>Methanobacteriota</taxon>
        <taxon>Stenosarchaea group</taxon>
        <taxon>Methanomicrobia</taxon>
        <taxon>Methanomicrobiales</taxon>
        <taxon>Methanomicrobiaceae</taxon>
        <taxon>Methanogenium</taxon>
    </lineage>
</organism>
<keyword evidence="1" id="KW-0472">Membrane</keyword>
<reference evidence="2" key="1">
    <citation type="submission" date="2022-11" db="EMBL/GenBank/DDBJ databases">
        <title>Complete genome sequence of Methanogenium organophilum DSM 3596.</title>
        <authorList>
            <person name="Chen S.-C."/>
            <person name="Lai S.-J."/>
            <person name="You Y.-T."/>
        </authorList>
    </citation>
    <scope>NUCLEOTIDE SEQUENCE</scope>
    <source>
        <strain evidence="2">DSM 3596</strain>
    </source>
</reference>
<name>A0A9X9T7M5_METOG</name>
<proteinExistence type="predicted"/>
<keyword evidence="3" id="KW-1185">Reference proteome</keyword>
<gene>
    <name evidence="2" type="ORF">OU421_08930</name>
</gene>
<dbReference type="KEGG" id="mou:OU421_08930"/>
<feature type="transmembrane region" description="Helical" evidence="1">
    <location>
        <begin position="14"/>
        <end position="31"/>
    </location>
</feature>